<dbReference type="AlphaFoldDB" id="A0A2U1K159"/>
<protein>
    <recommendedName>
        <fullName evidence="4">Membrane protein YszA</fullName>
    </recommendedName>
</protein>
<comment type="caution">
    <text evidence="2">The sequence shown here is derived from an EMBL/GenBank/DDBJ whole genome shotgun (WGS) entry which is preliminary data.</text>
</comment>
<sequence>MFGRKKLYYRRLKYPPWVLTIRDIAAQVCLPLVIFQLIRTLFFPTALDVVLLLVFAAITLCLALEWF</sequence>
<evidence type="ECO:0000313" key="2">
    <source>
        <dbReference type="EMBL" id="PWA10703.1"/>
    </source>
</evidence>
<proteinExistence type="predicted"/>
<reference evidence="2 3" key="1">
    <citation type="submission" date="2018-04" db="EMBL/GenBank/DDBJ databases">
        <title>Camelliibacillus theae gen. nov., sp. nov., isolated from Pu'er tea.</title>
        <authorList>
            <person name="Niu L."/>
        </authorList>
    </citation>
    <scope>NUCLEOTIDE SEQUENCE [LARGE SCALE GENOMIC DNA]</scope>
    <source>
        <strain evidence="2 3">T8</strain>
    </source>
</reference>
<dbReference type="Proteomes" id="UP000245998">
    <property type="component" value="Unassembled WGS sequence"/>
</dbReference>
<keyword evidence="1" id="KW-0812">Transmembrane</keyword>
<dbReference type="EMBL" id="QCZG01000020">
    <property type="protein sequence ID" value="PWA10703.1"/>
    <property type="molecule type" value="Genomic_DNA"/>
</dbReference>
<accession>A0A2U1K159</accession>
<dbReference type="RefSeq" id="WP_116554844.1">
    <property type="nucleotide sequence ID" value="NZ_QCZG01000020.1"/>
</dbReference>
<evidence type="ECO:0008006" key="4">
    <source>
        <dbReference type="Google" id="ProtNLM"/>
    </source>
</evidence>
<dbReference type="OrthoDB" id="2456214at2"/>
<gene>
    <name evidence="2" type="ORF">DCC39_10445</name>
</gene>
<keyword evidence="3" id="KW-1185">Reference proteome</keyword>
<keyword evidence="1" id="KW-0472">Membrane</keyword>
<feature type="transmembrane region" description="Helical" evidence="1">
    <location>
        <begin position="41"/>
        <end position="64"/>
    </location>
</feature>
<keyword evidence="1" id="KW-1133">Transmembrane helix</keyword>
<evidence type="ECO:0000256" key="1">
    <source>
        <dbReference type="SAM" id="Phobius"/>
    </source>
</evidence>
<evidence type="ECO:0000313" key="3">
    <source>
        <dbReference type="Proteomes" id="UP000245998"/>
    </source>
</evidence>
<organism evidence="2 3">
    <name type="scientific">Pueribacillus theae</name>
    <dbReference type="NCBI Taxonomy" id="2171751"/>
    <lineage>
        <taxon>Bacteria</taxon>
        <taxon>Bacillati</taxon>
        <taxon>Bacillota</taxon>
        <taxon>Bacilli</taxon>
        <taxon>Bacillales</taxon>
        <taxon>Bacillaceae</taxon>
        <taxon>Pueribacillus</taxon>
    </lineage>
</organism>
<name>A0A2U1K159_9BACI</name>